<sequence length="589" mass="65952">MKKWMNRLSSLGLFPKLFLVMVVSIVLVSVLILWTTIHMSTNLFTDTFSITNSKVLSQIKTNFESFNDAIAAVANNVTQSGAIRGFLSEGDGDSISMAKSFYNMREIMNRVQSITESYEVGITIIGINGRSYSTNRAHLQMSVDELKQEPITVKAAEAPSRLIFDDFLNDTDYGKQQMIAATKALTDRTRSRIYGTVYVTMREDAFRQFYASFTSRGNDVVIMNEKGEIVSSNREDWIGTTQQELLSYAQEMNGSSSKNINARVMGQDSIILSEYLPFYRFYLVNVVDKDLAMGQLIDMKTVALICAAIVVGALILVFLITSQITKSLRRLVKQMSNITKSDLDNYIPVSGSYESKQLGHAYNYMLDELHDYVDQLVQTQRDQRNAELAALQSQINPHFLYNTLASVKVLVQQGNKDRAAETINALIGLLQNTISDVSETVTVEQEVENLKNYVFINHVRYGGRIKAAFYVAPDCNHYHVPKLVIQPFIENAFFHGFIKKETGTIHVLVSRAGESLICEIMDNGDGIEGLNMGETLPNPKNNRQLFSGIGIRNVHDRIELLYGAPYGVTIMSNVGEGTRVTVTLPLITN</sequence>
<evidence type="ECO:0000259" key="13">
    <source>
        <dbReference type="PROSITE" id="PS50885"/>
    </source>
</evidence>
<keyword evidence="15" id="KW-1185">Reference proteome</keyword>
<reference evidence="14 15" key="1">
    <citation type="submission" date="2023-07" db="EMBL/GenBank/DDBJ databases">
        <title>Sorghum-associated microbial communities from plants grown in Nebraska, USA.</title>
        <authorList>
            <person name="Schachtman D."/>
        </authorList>
    </citation>
    <scope>NUCLEOTIDE SEQUENCE [LARGE SCALE GENOMIC DNA]</scope>
    <source>
        <strain evidence="14 15">DS1314</strain>
    </source>
</reference>
<evidence type="ECO:0000256" key="11">
    <source>
        <dbReference type="ARBA" id="ARBA00023136"/>
    </source>
</evidence>
<dbReference type="SMART" id="SM00304">
    <property type="entry name" value="HAMP"/>
    <property type="match status" value="1"/>
</dbReference>
<dbReference type="PANTHER" id="PTHR34220:SF11">
    <property type="entry name" value="SENSOR PROTEIN KINASE HPTS"/>
    <property type="match status" value="1"/>
</dbReference>
<keyword evidence="6" id="KW-0547">Nucleotide-binding</keyword>
<dbReference type="Gene3D" id="6.10.340.10">
    <property type="match status" value="1"/>
</dbReference>
<accession>A0ABT9W9Y0</accession>
<comment type="caution">
    <text evidence="14">The sequence shown here is derived from an EMBL/GenBank/DDBJ whole genome shotgun (WGS) entry which is preliminary data.</text>
</comment>
<evidence type="ECO:0000256" key="4">
    <source>
        <dbReference type="ARBA" id="ARBA00022679"/>
    </source>
</evidence>
<keyword evidence="7 14" id="KW-0418">Kinase</keyword>
<feature type="transmembrane region" description="Helical" evidence="12">
    <location>
        <begin position="302"/>
        <end position="321"/>
    </location>
</feature>
<proteinExistence type="predicted"/>
<evidence type="ECO:0000256" key="12">
    <source>
        <dbReference type="SAM" id="Phobius"/>
    </source>
</evidence>
<evidence type="ECO:0000256" key="2">
    <source>
        <dbReference type="ARBA" id="ARBA00022475"/>
    </source>
</evidence>
<dbReference type="PANTHER" id="PTHR34220">
    <property type="entry name" value="SENSOR HISTIDINE KINASE YPDA"/>
    <property type="match status" value="1"/>
</dbReference>
<keyword evidence="11 12" id="KW-0472">Membrane</keyword>
<dbReference type="CDD" id="cd06225">
    <property type="entry name" value="HAMP"/>
    <property type="match status" value="1"/>
</dbReference>
<keyword evidence="2" id="KW-1003">Cell membrane</keyword>
<evidence type="ECO:0000313" key="14">
    <source>
        <dbReference type="EMBL" id="MDQ0169864.1"/>
    </source>
</evidence>
<dbReference type="InterPro" id="IPR003660">
    <property type="entry name" value="HAMP_dom"/>
</dbReference>
<dbReference type="InterPro" id="IPR050640">
    <property type="entry name" value="Bact_2-comp_sensor_kinase"/>
</dbReference>
<dbReference type="InterPro" id="IPR036890">
    <property type="entry name" value="HATPase_C_sf"/>
</dbReference>
<dbReference type="Gene3D" id="3.30.450.20">
    <property type="entry name" value="PAS domain"/>
    <property type="match status" value="1"/>
</dbReference>
<organism evidence="14 15">
    <name type="scientific">Paenibacillus tundrae</name>
    <dbReference type="NCBI Taxonomy" id="528187"/>
    <lineage>
        <taxon>Bacteria</taxon>
        <taxon>Bacillati</taxon>
        <taxon>Bacillota</taxon>
        <taxon>Bacilli</taxon>
        <taxon>Bacillales</taxon>
        <taxon>Paenibacillaceae</taxon>
        <taxon>Paenibacillus</taxon>
    </lineage>
</organism>
<keyword evidence="5 12" id="KW-0812">Transmembrane</keyword>
<evidence type="ECO:0000256" key="7">
    <source>
        <dbReference type="ARBA" id="ARBA00022777"/>
    </source>
</evidence>
<gene>
    <name evidence="14" type="ORF">J2T19_001304</name>
</gene>
<keyword evidence="9 12" id="KW-1133">Transmembrane helix</keyword>
<dbReference type="InterPro" id="IPR010559">
    <property type="entry name" value="Sig_transdc_His_kin_internal"/>
</dbReference>
<evidence type="ECO:0000256" key="9">
    <source>
        <dbReference type="ARBA" id="ARBA00022989"/>
    </source>
</evidence>
<evidence type="ECO:0000256" key="1">
    <source>
        <dbReference type="ARBA" id="ARBA00004651"/>
    </source>
</evidence>
<dbReference type="Pfam" id="PF06580">
    <property type="entry name" value="His_kinase"/>
    <property type="match status" value="1"/>
</dbReference>
<dbReference type="EMBL" id="JAUSTI010000003">
    <property type="protein sequence ID" value="MDQ0169864.1"/>
    <property type="molecule type" value="Genomic_DNA"/>
</dbReference>
<keyword evidence="4 14" id="KW-0808">Transferase</keyword>
<dbReference type="Pfam" id="PF02518">
    <property type="entry name" value="HATPase_c"/>
    <property type="match status" value="1"/>
</dbReference>
<evidence type="ECO:0000256" key="3">
    <source>
        <dbReference type="ARBA" id="ARBA00022553"/>
    </source>
</evidence>
<dbReference type="GO" id="GO:0004673">
    <property type="term" value="F:protein histidine kinase activity"/>
    <property type="evidence" value="ECO:0007669"/>
    <property type="project" value="UniProtKB-EC"/>
</dbReference>
<dbReference type="SUPFAM" id="SSF55874">
    <property type="entry name" value="ATPase domain of HSP90 chaperone/DNA topoisomerase II/histidine kinase"/>
    <property type="match status" value="1"/>
</dbReference>
<keyword evidence="8" id="KW-0067">ATP-binding</keyword>
<keyword evidence="10" id="KW-0902">Two-component regulatory system</keyword>
<protein>
    <submittedName>
        <fullName evidence="14">Two-component system sensor histidine kinase YesM</fullName>
        <ecNumber evidence="14">2.7.13.3</ecNumber>
    </submittedName>
</protein>
<dbReference type="SUPFAM" id="SSF158472">
    <property type="entry name" value="HAMP domain-like"/>
    <property type="match status" value="1"/>
</dbReference>
<dbReference type="EC" id="2.7.13.3" evidence="14"/>
<dbReference type="PROSITE" id="PS50885">
    <property type="entry name" value="HAMP"/>
    <property type="match status" value="1"/>
</dbReference>
<name>A0ABT9W9Y0_9BACL</name>
<feature type="transmembrane region" description="Helical" evidence="12">
    <location>
        <begin position="12"/>
        <end position="34"/>
    </location>
</feature>
<dbReference type="Proteomes" id="UP001233836">
    <property type="component" value="Unassembled WGS sequence"/>
</dbReference>
<feature type="domain" description="HAMP" evidence="13">
    <location>
        <begin position="322"/>
        <end position="374"/>
    </location>
</feature>
<evidence type="ECO:0000256" key="8">
    <source>
        <dbReference type="ARBA" id="ARBA00022840"/>
    </source>
</evidence>
<evidence type="ECO:0000256" key="5">
    <source>
        <dbReference type="ARBA" id="ARBA00022692"/>
    </source>
</evidence>
<dbReference type="Pfam" id="PF00672">
    <property type="entry name" value="HAMP"/>
    <property type="match status" value="1"/>
</dbReference>
<evidence type="ECO:0000313" key="15">
    <source>
        <dbReference type="Proteomes" id="UP001233836"/>
    </source>
</evidence>
<evidence type="ECO:0000256" key="10">
    <source>
        <dbReference type="ARBA" id="ARBA00023012"/>
    </source>
</evidence>
<evidence type="ECO:0000256" key="6">
    <source>
        <dbReference type="ARBA" id="ARBA00022741"/>
    </source>
</evidence>
<keyword evidence="3" id="KW-0597">Phosphoprotein</keyword>
<dbReference type="Gene3D" id="3.30.565.10">
    <property type="entry name" value="Histidine kinase-like ATPase, C-terminal domain"/>
    <property type="match status" value="1"/>
</dbReference>
<comment type="subcellular location">
    <subcellularLocation>
        <location evidence="1">Cell membrane</location>
        <topology evidence="1">Multi-pass membrane protein</topology>
    </subcellularLocation>
</comment>
<dbReference type="RefSeq" id="WP_307214200.1">
    <property type="nucleotide sequence ID" value="NZ_JAUSTI010000003.1"/>
</dbReference>
<dbReference type="InterPro" id="IPR003594">
    <property type="entry name" value="HATPase_dom"/>
</dbReference>